<dbReference type="EMBL" id="QRVK01000041">
    <property type="protein sequence ID" value="RGS37908.1"/>
    <property type="molecule type" value="Genomic_DNA"/>
</dbReference>
<evidence type="ECO:0000313" key="3">
    <source>
        <dbReference type="EMBL" id="RGS37908.1"/>
    </source>
</evidence>
<dbReference type="RefSeq" id="WP_004850862.1">
    <property type="nucleotide sequence ID" value="NZ_CABIWG010000001.1"/>
</dbReference>
<keyword evidence="2" id="KW-0812">Transmembrane</keyword>
<reference evidence="3 4" key="1">
    <citation type="submission" date="2018-08" db="EMBL/GenBank/DDBJ databases">
        <title>A genome reference for cultivated species of the human gut microbiota.</title>
        <authorList>
            <person name="Zou Y."/>
            <person name="Xue W."/>
            <person name="Luo G."/>
        </authorList>
    </citation>
    <scope>NUCLEOTIDE SEQUENCE [LARGE SCALE GENOMIC DNA]</scope>
    <source>
        <strain evidence="3 4">AF22-21</strain>
    </source>
</reference>
<evidence type="ECO:0000256" key="2">
    <source>
        <dbReference type="SAM" id="Phobius"/>
    </source>
</evidence>
<organism evidence="3 4">
    <name type="scientific">Coprococcus eutactus</name>
    <dbReference type="NCBI Taxonomy" id="33043"/>
    <lineage>
        <taxon>Bacteria</taxon>
        <taxon>Bacillati</taxon>
        <taxon>Bacillota</taxon>
        <taxon>Clostridia</taxon>
        <taxon>Lachnospirales</taxon>
        <taxon>Lachnospiraceae</taxon>
        <taxon>Coprococcus</taxon>
    </lineage>
</organism>
<dbReference type="OrthoDB" id="1767071at2"/>
<gene>
    <name evidence="3" type="ORF">DWX94_12010</name>
</gene>
<comment type="caution">
    <text evidence="3">The sequence shown here is derived from an EMBL/GenBank/DDBJ whole genome shotgun (WGS) entry which is preliminary data.</text>
</comment>
<keyword evidence="2" id="KW-0472">Membrane</keyword>
<evidence type="ECO:0000313" key="4">
    <source>
        <dbReference type="Proteomes" id="UP000283295"/>
    </source>
</evidence>
<keyword evidence="2" id="KW-1133">Transmembrane helix</keyword>
<sequence length="121" mass="13123">MSQSKVDQRKYEKKHRKEILRKQKVKKVLAVTITIVVIAGIVGSIAGVKIYKAIPKYVEASSLNSYIDKAYSDLGYDSLLPATGTDAEKDTTDSEEAADSTSEDDTTEAASSEETASTEAE</sequence>
<proteinExistence type="predicted"/>
<name>A0A412IK56_9FIRM</name>
<feature type="transmembrane region" description="Helical" evidence="2">
    <location>
        <begin position="28"/>
        <end position="51"/>
    </location>
</feature>
<dbReference type="Proteomes" id="UP000283295">
    <property type="component" value="Unassembled WGS sequence"/>
</dbReference>
<dbReference type="AlphaFoldDB" id="A0A412IK56"/>
<feature type="compositionally biased region" description="Low complexity" evidence="1">
    <location>
        <begin position="108"/>
        <end position="121"/>
    </location>
</feature>
<dbReference type="GeneID" id="92832244"/>
<evidence type="ECO:0000256" key="1">
    <source>
        <dbReference type="SAM" id="MobiDB-lite"/>
    </source>
</evidence>
<feature type="region of interest" description="Disordered" evidence="1">
    <location>
        <begin position="82"/>
        <end position="121"/>
    </location>
</feature>
<accession>A0A412IK56</accession>
<protein>
    <submittedName>
        <fullName evidence="3">Uncharacterized protein</fullName>
    </submittedName>
</protein>
<feature type="compositionally biased region" description="Acidic residues" evidence="1">
    <location>
        <begin position="93"/>
        <end position="107"/>
    </location>
</feature>